<protein>
    <submittedName>
        <fullName evidence="3">DUF222 domain-containing protein</fullName>
    </submittedName>
</protein>
<proteinExistence type="predicted"/>
<feature type="compositionally biased region" description="Low complexity" evidence="1">
    <location>
        <begin position="1"/>
        <end position="13"/>
    </location>
</feature>
<feature type="domain" description="HNH nuclease" evidence="2">
    <location>
        <begin position="100"/>
        <end position="152"/>
    </location>
</feature>
<evidence type="ECO:0000313" key="3">
    <source>
        <dbReference type="EMBL" id="MEN3540724.1"/>
    </source>
</evidence>
<dbReference type="RefSeq" id="WP_346230572.1">
    <property type="nucleotide sequence ID" value="NZ_JBDJAW010000058.1"/>
</dbReference>
<dbReference type="EMBL" id="JBDJAW010000058">
    <property type="protein sequence ID" value="MEN3540724.1"/>
    <property type="molecule type" value="Genomic_DNA"/>
</dbReference>
<evidence type="ECO:0000259" key="2">
    <source>
        <dbReference type="SMART" id="SM00507"/>
    </source>
</evidence>
<dbReference type="Pfam" id="PF02720">
    <property type="entry name" value="DUF222"/>
    <property type="match status" value="1"/>
</dbReference>
<gene>
    <name evidence="3" type="ORF">AAH991_36810</name>
</gene>
<reference evidence="3 4" key="1">
    <citation type="submission" date="2024-05" db="EMBL/GenBank/DDBJ databases">
        <title>Microbispora sp.ZYX-F-249.</title>
        <authorList>
            <person name="Xie H."/>
        </authorList>
    </citation>
    <scope>NUCLEOTIDE SEQUENCE [LARGE SCALE GENOMIC DNA]</scope>
    <source>
        <strain evidence="3 4">ZYX-F-249</strain>
    </source>
</reference>
<comment type="caution">
    <text evidence="3">The sequence shown here is derived from an EMBL/GenBank/DDBJ whole genome shotgun (WGS) entry which is preliminary data.</text>
</comment>
<keyword evidence="4" id="KW-1185">Reference proteome</keyword>
<dbReference type="InterPro" id="IPR003615">
    <property type="entry name" value="HNH_nuc"/>
</dbReference>
<dbReference type="Gene3D" id="1.10.30.50">
    <property type="match status" value="1"/>
</dbReference>
<dbReference type="SMART" id="SM00507">
    <property type="entry name" value="HNHc"/>
    <property type="match status" value="1"/>
</dbReference>
<dbReference type="InterPro" id="IPR003870">
    <property type="entry name" value="DUF222"/>
</dbReference>
<organism evidence="3 4">
    <name type="scientific">Microbispora maris</name>
    <dbReference type="NCBI Taxonomy" id="3144104"/>
    <lineage>
        <taxon>Bacteria</taxon>
        <taxon>Bacillati</taxon>
        <taxon>Actinomycetota</taxon>
        <taxon>Actinomycetes</taxon>
        <taxon>Streptosporangiales</taxon>
        <taxon>Streptosporangiaceae</taxon>
        <taxon>Microbispora</taxon>
    </lineage>
</organism>
<dbReference type="Proteomes" id="UP001447516">
    <property type="component" value="Unassembled WGS sequence"/>
</dbReference>
<dbReference type="CDD" id="cd00085">
    <property type="entry name" value="HNHc"/>
    <property type="match status" value="1"/>
</dbReference>
<evidence type="ECO:0000313" key="4">
    <source>
        <dbReference type="Proteomes" id="UP001447516"/>
    </source>
</evidence>
<name>A0ABV0AZN3_9ACTN</name>
<sequence>HHAQMPGAPGARGPEPEASPEAEPGASDGGLAGDQVGARLGTALRSAWGSAPGLLLATGQVLPISAVHRLARTSTLVRLVMDAEGQVLDMGRKVRLATPAQRRAIYARYATCWIDGCPLPATRCQIDHADNWSSGGLTDLKLLGPACQFHNRDRYHNPGHYTRHKVGTDRWAFTYHRQPGARRPRE</sequence>
<feature type="region of interest" description="Disordered" evidence="1">
    <location>
        <begin position="1"/>
        <end position="34"/>
    </location>
</feature>
<accession>A0ABV0AZN3</accession>
<evidence type="ECO:0000256" key="1">
    <source>
        <dbReference type="SAM" id="MobiDB-lite"/>
    </source>
</evidence>
<feature type="non-terminal residue" evidence="3">
    <location>
        <position position="1"/>
    </location>
</feature>